<evidence type="ECO:0000313" key="2">
    <source>
        <dbReference type="EMBL" id="QDU66161.1"/>
    </source>
</evidence>
<feature type="chain" id="PRO_5022233242" description="Cortical protein marker for cell polarity" evidence="1">
    <location>
        <begin position="25"/>
        <end position="541"/>
    </location>
</feature>
<reference evidence="2 3" key="1">
    <citation type="submission" date="2019-02" db="EMBL/GenBank/DDBJ databases">
        <title>Deep-cultivation of Planctomycetes and their phenomic and genomic characterization uncovers novel biology.</title>
        <authorList>
            <person name="Wiegand S."/>
            <person name="Jogler M."/>
            <person name="Boedeker C."/>
            <person name="Pinto D."/>
            <person name="Vollmers J."/>
            <person name="Rivas-Marin E."/>
            <person name="Kohn T."/>
            <person name="Peeters S.H."/>
            <person name="Heuer A."/>
            <person name="Rast P."/>
            <person name="Oberbeckmann S."/>
            <person name="Bunk B."/>
            <person name="Jeske O."/>
            <person name="Meyerdierks A."/>
            <person name="Storesund J.E."/>
            <person name="Kallscheuer N."/>
            <person name="Luecker S."/>
            <person name="Lage O.M."/>
            <person name="Pohl T."/>
            <person name="Merkel B.J."/>
            <person name="Hornburger P."/>
            <person name="Mueller R.-W."/>
            <person name="Bruemmer F."/>
            <person name="Labrenz M."/>
            <person name="Spormann A.M."/>
            <person name="Op den Camp H."/>
            <person name="Overmann J."/>
            <person name="Amann R."/>
            <person name="Jetten M.S.M."/>
            <person name="Mascher T."/>
            <person name="Medema M.H."/>
            <person name="Devos D.P."/>
            <person name="Kaster A.-K."/>
            <person name="Ovreas L."/>
            <person name="Rohde M."/>
            <person name="Galperin M.Y."/>
            <person name="Jogler C."/>
        </authorList>
    </citation>
    <scope>NUCLEOTIDE SEQUENCE [LARGE SCALE GENOMIC DNA]</scope>
    <source>
        <strain evidence="2 3">Pla133</strain>
    </source>
</reference>
<proteinExistence type="predicted"/>
<dbReference type="AlphaFoldDB" id="A0A518BGQ8"/>
<name>A0A518BGQ8_9BACT</name>
<dbReference type="EMBL" id="CP036287">
    <property type="protein sequence ID" value="QDU66161.1"/>
    <property type="molecule type" value="Genomic_DNA"/>
</dbReference>
<dbReference type="KEGG" id="pbap:Pla133_12270"/>
<dbReference type="Proteomes" id="UP000316921">
    <property type="component" value="Chromosome"/>
</dbReference>
<dbReference type="Gene3D" id="2.60.40.10">
    <property type="entry name" value="Immunoglobulins"/>
    <property type="match status" value="1"/>
</dbReference>
<evidence type="ECO:0000313" key="3">
    <source>
        <dbReference type="Proteomes" id="UP000316921"/>
    </source>
</evidence>
<feature type="signal peptide" evidence="1">
    <location>
        <begin position="1"/>
        <end position="24"/>
    </location>
</feature>
<dbReference type="CDD" id="cd00102">
    <property type="entry name" value="IPT"/>
    <property type="match status" value="1"/>
</dbReference>
<accession>A0A518BGQ8</accession>
<sequence precursor="true">MQRVRLALALVGLGLGSFGEPSQAQQFCSGPVHGSPLAESGAFGGNQALYVVGTVPQGGSDHRVATFDGSAWTLLPGGFDGAIAALAETSLGLVVGGSFTSVDGVAAARVARFDGVLWQPLGAGIGSAGTDEVRALLELGGELYAGGIFATAGGTAASNIARFDGAAWQPLGPGLDGRVEDLATFAGNLVAAGSFSGVGGAAFQNVGRWDGLTWAPLAPTNLPAVFDLERSGDRLYAAAGGVYRFGGVDWSDLGQIQLSTSIAASTVAVRDGVPFAAGEWKTFCQAFSGGPCLQTARLVGGIWQQLGHDELQPVLANLSLATFQGAVYQSGSSDGLTSYSAEPHLSFLSPSSALWYEDRTISLWGSCFDPVQPATVTFGSSPPLLGQVQSANQVQVTIPAGHLVETGQLDVTFDHAGTSVAIPGGLLAAPGLTASVTEFIGLQANLMVSSGGASGTAWLLWSPNLAGPLTIPGVHGSFGLDPLFYGVLGTVSLSFLPSLAVPIPAGAFPSGTEFHAQAAVLCLPPAGPQVAFSNTATIVLP</sequence>
<gene>
    <name evidence="2" type="ORF">Pla133_12270</name>
</gene>
<protein>
    <recommendedName>
        <fullName evidence="4">Cortical protein marker for cell polarity</fullName>
    </recommendedName>
</protein>
<evidence type="ECO:0000256" key="1">
    <source>
        <dbReference type="SAM" id="SignalP"/>
    </source>
</evidence>
<keyword evidence="1" id="KW-0732">Signal</keyword>
<dbReference type="InterPro" id="IPR013783">
    <property type="entry name" value="Ig-like_fold"/>
</dbReference>
<keyword evidence="3" id="KW-1185">Reference proteome</keyword>
<evidence type="ECO:0008006" key="4">
    <source>
        <dbReference type="Google" id="ProtNLM"/>
    </source>
</evidence>
<dbReference type="RefSeq" id="WP_145063470.1">
    <property type="nucleotide sequence ID" value="NZ_CP036287.1"/>
</dbReference>
<organism evidence="2 3">
    <name type="scientific">Engelhardtia mirabilis</name>
    <dbReference type="NCBI Taxonomy" id="2528011"/>
    <lineage>
        <taxon>Bacteria</taxon>
        <taxon>Pseudomonadati</taxon>
        <taxon>Planctomycetota</taxon>
        <taxon>Planctomycetia</taxon>
        <taxon>Planctomycetia incertae sedis</taxon>
        <taxon>Engelhardtia</taxon>
    </lineage>
</organism>